<accession>A0A2G2ZQU3</accession>
<dbReference type="Proteomes" id="UP000222542">
    <property type="component" value="Unassembled WGS sequence"/>
</dbReference>
<dbReference type="CDD" id="cd09272">
    <property type="entry name" value="RNase_HI_RT_Ty1"/>
    <property type="match status" value="1"/>
</dbReference>
<evidence type="ECO:0000313" key="2">
    <source>
        <dbReference type="Proteomes" id="UP000222542"/>
    </source>
</evidence>
<dbReference type="Gramene" id="PHT84331">
    <property type="protein sequence ID" value="PHT84331"/>
    <property type="gene ID" value="T459_12774"/>
</dbReference>
<evidence type="ECO:0008006" key="3">
    <source>
        <dbReference type="Google" id="ProtNLM"/>
    </source>
</evidence>
<dbReference type="OMA" id="INFRYHF"/>
<keyword evidence="2" id="KW-1185">Reference proteome</keyword>
<dbReference type="PANTHER" id="PTHR11439:SF463">
    <property type="entry name" value="REVERSE TRANSCRIPTASE TY1_COPIA-TYPE DOMAIN-CONTAINING PROTEIN"/>
    <property type="match status" value="1"/>
</dbReference>
<gene>
    <name evidence="1" type="ORF">T459_12774</name>
</gene>
<reference evidence="1 2" key="1">
    <citation type="journal article" date="2014" name="Nat. Genet.">
        <title>Genome sequence of the hot pepper provides insights into the evolution of pungency in Capsicum species.</title>
        <authorList>
            <person name="Kim S."/>
            <person name="Park M."/>
            <person name="Yeom S.I."/>
            <person name="Kim Y.M."/>
            <person name="Lee J.M."/>
            <person name="Lee H.A."/>
            <person name="Seo E."/>
            <person name="Choi J."/>
            <person name="Cheong K."/>
            <person name="Kim K.T."/>
            <person name="Jung K."/>
            <person name="Lee G.W."/>
            <person name="Oh S.K."/>
            <person name="Bae C."/>
            <person name="Kim S.B."/>
            <person name="Lee H.Y."/>
            <person name="Kim S.Y."/>
            <person name="Kim M.S."/>
            <person name="Kang B.C."/>
            <person name="Jo Y.D."/>
            <person name="Yang H.B."/>
            <person name="Jeong H.J."/>
            <person name="Kang W.H."/>
            <person name="Kwon J.K."/>
            <person name="Shin C."/>
            <person name="Lim J.Y."/>
            <person name="Park J.H."/>
            <person name="Huh J.H."/>
            <person name="Kim J.S."/>
            <person name="Kim B.D."/>
            <person name="Cohen O."/>
            <person name="Paran I."/>
            <person name="Suh M.C."/>
            <person name="Lee S.B."/>
            <person name="Kim Y.K."/>
            <person name="Shin Y."/>
            <person name="Noh S.J."/>
            <person name="Park J."/>
            <person name="Seo Y.S."/>
            <person name="Kwon S.Y."/>
            <person name="Kim H.A."/>
            <person name="Park J.M."/>
            <person name="Kim H.J."/>
            <person name="Choi S.B."/>
            <person name="Bosland P.W."/>
            <person name="Reeves G."/>
            <person name="Jo S.H."/>
            <person name="Lee B.W."/>
            <person name="Cho H.T."/>
            <person name="Choi H.S."/>
            <person name="Lee M.S."/>
            <person name="Yu Y."/>
            <person name="Do Choi Y."/>
            <person name="Park B.S."/>
            <person name="van Deynze A."/>
            <person name="Ashrafi H."/>
            <person name="Hill T."/>
            <person name="Kim W.T."/>
            <person name="Pai H.S."/>
            <person name="Ahn H.K."/>
            <person name="Yeam I."/>
            <person name="Giovannoni J.J."/>
            <person name="Rose J.K."/>
            <person name="Sorensen I."/>
            <person name="Lee S.J."/>
            <person name="Kim R.W."/>
            <person name="Choi I.Y."/>
            <person name="Choi B.S."/>
            <person name="Lim J.S."/>
            <person name="Lee Y.H."/>
            <person name="Choi D."/>
        </authorList>
    </citation>
    <scope>NUCLEOTIDE SEQUENCE [LARGE SCALE GENOMIC DNA]</scope>
    <source>
        <strain evidence="2">cv. CM334</strain>
    </source>
</reference>
<protein>
    <recommendedName>
        <fullName evidence="3">Copia protein</fullName>
    </recommendedName>
</protein>
<name>A0A2G2ZQU3_CAPAN</name>
<dbReference type="STRING" id="4072.A0A2G2ZQU3"/>
<dbReference type="AlphaFoldDB" id="A0A2G2ZQU3"/>
<reference evidence="1 2" key="2">
    <citation type="journal article" date="2017" name="Genome Biol.">
        <title>New reference genome sequences of hot pepper reveal the massive evolution of plant disease-resistance genes by retroduplication.</title>
        <authorList>
            <person name="Kim S."/>
            <person name="Park J."/>
            <person name="Yeom S.I."/>
            <person name="Kim Y.M."/>
            <person name="Seo E."/>
            <person name="Kim K.T."/>
            <person name="Kim M.S."/>
            <person name="Lee J.M."/>
            <person name="Cheong K."/>
            <person name="Shin H.S."/>
            <person name="Kim S.B."/>
            <person name="Han K."/>
            <person name="Lee J."/>
            <person name="Park M."/>
            <person name="Lee H.A."/>
            <person name="Lee H.Y."/>
            <person name="Lee Y."/>
            <person name="Oh S."/>
            <person name="Lee J.H."/>
            <person name="Choi E."/>
            <person name="Choi E."/>
            <person name="Lee S.E."/>
            <person name="Jeon J."/>
            <person name="Kim H."/>
            <person name="Choi G."/>
            <person name="Song H."/>
            <person name="Lee J."/>
            <person name="Lee S.C."/>
            <person name="Kwon J.K."/>
            <person name="Lee H.Y."/>
            <person name="Koo N."/>
            <person name="Hong Y."/>
            <person name="Kim R.W."/>
            <person name="Kang W.H."/>
            <person name="Huh J.H."/>
            <person name="Kang B.C."/>
            <person name="Yang T.J."/>
            <person name="Lee Y.H."/>
            <person name="Bennetzen J.L."/>
            <person name="Choi D."/>
        </authorList>
    </citation>
    <scope>NUCLEOTIDE SEQUENCE [LARGE SCALE GENOMIC DNA]</scope>
    <source>
        <strain evidence="2">cv. CM334</strain>
    </source>
</reference>
<evidence type="ECO:0000313" key="1">
    <source>
        <dbReference type="EMBL" id="PHT84331.1"/>
    </source>
</evidence>
<proteinExistence type="predicted"/>
<dbReference type="EMBL" id="AYRZ02000004">
    <property type="protein sequence ID" value="PHT84331.1"/>
    <property type="molecule type" value="Genomic_DNA"/>
</dbReference>
<sequence>MAATSVGCQAIWLRKLSVDLQQEQIGPTEIWCDNKAVISMTKNPTFHSRTNYINFRYHFIRDLVAGGIISLKFYGTNNQVADVLTKSLLRKQA</sequence>
<organism evidence="1 2">
    <name type="scientific">Capsicum annuum</name>
    <name type="common">Capsicum pepper</name>
    <dbReference type="NCBI Taxonomy" id="4072"/>
    <lineage>
        <taxon>Eukaryota</taxon>
        <taxon>Viridiplantae</taxon>
        <taxon>Streptophyta</taxon>
        <taxon>Embryophyta</taxon>
        <taxon>Tracheophyta</taxon>
        <taxon>Spermatophyta</taxon>
        <taxon>Magnoliopsida</taxon>
        <taxon>eudicotyledons</taxon>
        <taxon>Gunneridae</taxon>
        <taxon>Pentapetalae</taxon>
        <taxon>asterids</taxon>
        <taxon>lamiids</taxon>
        <taxon>Solanales</taxon>
        <taxon>Solanaceae</taxon>
        <taxon>Solanoideae</taxon>
        <taxon>Capsiceae</taxon>
        <taxon>Capsicum</taxon>
    </lineage>
</organism>
<dbReference type="PANTHER" id="PTHR11439">
    <property type="entry name" value="GAG-POL-RELATED RETROTRANSPOSON"/>
    <property type="match status" value="1"/>
</dbReference>
<comment type="caution">
    <text evidence="1">The sequence shown here is derived from an EMBL/GenBank/DDBJ whole genome shotgun (WGS) entry which is preliminary data.</text>
</comment>